<evidence type="ECO:0000313" key="4">
    <source>
        <dbReference type="EMBL" id="GMI47710.1"/>
    </source>
</evidence>
<protein>
    <recommendedName>
        <fullName evidence="6">Myb-like domain-containing protein</fullName>
    </recommendedName>
</protein>
<proteinExistence type="predicted"/>
<dbReference type="SMART" id="SM00717">
    <property type="entry name" value="SANT"/>
    <property type="match status" value="1"/>
</dbReference>
<feature type="domain" description="Myb-like" evidence="2">
    <location>
        <begin position="66"/>
        <end position="109"/>
    </location>
</feature>
<dbReference type="Proteomes" id="UP001165065">
    <property type="component" value="Unassembled WGS sequence"/>
</dbReference>
<evidence type="ECO:0000256" key="1">
    <source>
        <dbReference type="SAM" id="MobiDB-lite"/>
    </source>
</evidence>
<accession>A0A9W7LE43</accession>
<dbReference type="SUPFAM" id="SSF46689">
    <property type="entry name" value="Homeodomain-like"/>
    <property type="match status" value="1"/>
</dbReference>
<dbReference type="InterPro" id="IPR001005">
    <property type="entry name" value="SANT/Myb"/>
</dbReference>
<dbReference type="AlphaFoldDB" id="A0A9W7LE43"/>
<dbReference type="PROSITE" id="PS51294">
    <property type="entry name" value="HTH_MYB"/>
    <property type="match status" value="1"/>
</dbReference>
<feature type="domain" description="HTH myb-type" evidence="3">
    <location>
        <begin position="66"/>
        <end position="115"/>
    </location>
</feature>
<dbReference type="Gene3D" id="1.10.10.60">
    <property type="entry name" value="Homeodomain-like"/>
    <property type="match status" value="1"/>
</dbReference>
<evidence type="ECO:0008006" key="6">
    <source>
        <dbReference type="Google" id="ProtNLM"/>
    </source>
</evidence>
<gene>
    <name evidence="4" type="ORF">TrCOL_g6420</name>
</gene>
<dbReference type="PROSITE" id="PS50090">
    <property type="entry name" value="MYB_LIKE"/>
    <property type="match status" value="1"/>
</dbReference>
<keyword evidence="5" id="KW-1185">Reference proteome</keyword>
<sequence>MEVEMAMFAPAKGGEGGEGGESEGEHYRDSGLYNIEQMGEEGGVAPEIRPSKGPEKKVFNGTFRMWSEGEDACLREGVSIHGRSWATIKRAYELDRSQSAISNRWAYLNGRRPGKGGSKGERRKSVDKRGKADILDEHVVKGFIAEDDDFLYF</sequence>
<dbReference type="InterPro" id="IPR009057">
    <property type="entry name" value="Homeodomain-like_sf"/>
</dbReference>
<dbReference type="EMBL" id="BRYA01000355">
    <property type="protein sequence ID" value="GMI47710.1"/>
    <property type="molecule type" value="Genomic_DNA"/>
</dbReference>
<evidence type="ECO:0000313" key="5">
    <source>
        <dbReference type="Proteomes" id="UP001165065"/>
    </source>
</evidence>
<comment type="caution">
    <text evidence="4">The sequence shown here is derived from an EMBL/GenBank/DDBJ whole genome shotgun (WGS) entry which is preliminary data.</text>
</comment>
<dbReference type="Pfam" id="PF00249">
    <property type="entry name" value="Myb_DNA-binding"/>
    <property type="match status" value="1"/>
</dbReference>
<dbReference type="OrthoDB" id="10521304at2759"/>
<feature type="region of interest" description="Disordered" evidence="1">
    <location>
        <begin position="1"/>
        <end position="27"/>
    </location>
</feature>
<evidence type="ECO:0000259" key="2">
    <source>
        <dbReference type="PROSITE" id="PS50090"/>
    </source>
</evidence>
<evidence type="ECO:0000259" key="3">
    <source>
        <dbReference type="PROSITE" id="PS51294"/>
    </source>
</evidence>
<organism evidence="4 5">
    <name type="scientific">Triparma columacea</name>
    <dbReference type="NCBI Taxonomy" id="722753"/>
    <lineage>
        <taxon>Eukaryota</taxon>
        <taxon>Sar</taxon>
        <taxon>Stramenopiles</taxon>
        <taxon>Ochrophyta</taxon>
        <taxon>Bolidophyceae</taxon>
        <taxon>Parmales</taxon>
        <taxon>Triparmaceae</taxon>
        <taxon>Triparma</taxon>
    </lineage>
</organism>
<name>A0A9W7LE43_9STRA</name>
<reference evidence="5" key="1">
    <citation type="journal article" date="2023" name="Commun. Biol.">
        <title>Genome analysis of Parmales, the sister group of diatoms, reveals the evolutionary specialization of diatoms from phago-mixotrophs to photoautotrophs.</title>
        <authorList>
            <person name="Ban H."/>
            <person name="Sato S."/>
            <person name="Yoshikawa S."/>
            <person name="Yamada K."/>
            <person name="Nakamura Y."/>
            <person name="Ichinomiya M."/>
            <person name="Sato N."/>
            <person name="Blanc-Mathieu R."/>
            <person name="Endo H."/>
            <person name="Kuwata A."/>
            <person name="Ogata H."/>
        </authorList>
    </citation>
    <scope>NUCLEOTIDE SEQUENCE [LARGE SCALE GENOMIC DNA]</scope>
</reference>
<dbReference type="InterPro" id="IPR017930">
    <property type="entry name" value="Myb_dom"/>
</dbReference>
<feature type="region of interest" description="Disordered" evidence="1">
    <location>
        <begin position="108"/>
        <end position="129"/>
    </location>
</feature>
<feature type="compositionally biased region" description="Basic and acidic residues" evidence="1">
    <location>
        <begin position="118"/>
        <end position="129"/>
    </location>
</feature>